<dbReference type="InterPro" id="IPR036390">
    <property type="entry name" value="WH_DNA-bd_sf"/>
</dbReference>
<dbReference type="Pfam" id="PF00126">
    <property type="entry name" value="HTH_1"/>
    <property type="match status" value="1"/>
</dbReference>
<organism evidence="6 7">
    <name type="scientific">Actinoalloteichus hymeniacidonis</name>
    <dbReference type="NCBI Taxonomy" id="340345"/>
    <lineage>
        <taxon>Bacteria</taxon>
        <taxon>Bacillati</taxon>
        <taxon>Actinomycetota</taxon>
        <taxon>Actinomycetes</taxon>
        <taxon>Pseudonocardiales</taxon>
        <taxon>Pseudonocardiaceae</taxon>
        <taxon>Actinoalloteichus</taxon>
    </lineage>
</organism>
<dbReference type="Proteomes" id="UP000095210">
    <property type="component" value="Chromosome"/>
</dbReference>
<dbReference type="CDD" id="cd05466">
    <property type="entry name" value="PBP2_LTTR_substrate"/>
    <property type="match status" value="1"/>
</dbReference>
<dbReference type="PANTHER" id="PTHR30346:SF28">
    <property type="entry name" value="HTH-TYPE TRANSCRIPTIONAL REGULATOR CYNR"/>
    <property type="match status" value="1"/>
</dbReference>
<dbReference type="GO" id="GO:0003700">
    <property type="term" value="F:DNA-binding transcription factor activity"/>
    <property type="evidence" value="ECO:0007669"/>
    <property type="project" value="InterPro"/>
</dbReference>
<sequence>MVSLRQLEYLVTIAEQGSFTRAAESLHVTQPALSHQVRILERSVGGPLLERLPRSVRLTPAGRAMLPYARATLADAHRARCVARQASGLEQGELRLATVYSVGLGVLPPVLRRWRQEHREIQIGMSEHRHGDELLAAMTEGAADLAVGPAPRAWSGPTWQLGLEEFVVVLPGDDPLGAEGVLRVDLRALAERNWVDYAAGNGLADVLHQACAEAGFVPRAAIRTEQTAAAPILAAAGLGPTLAPANIIPAGFDGLVLRPDPPVRRALTAYTRPNPDPISEAFLQTLRETARPVPSALVDLFGPMAD</sequence>
<accession>A0AAC9MWM5</accession>
<proteinExistence type="inferred from homology"/>
<protein>
    <submittedName>
        <fullName evidence="6">Transcriptional regulator</fullName>
    </submittedName>
</protein>
<dbReference type="GO" id="GO:0003677">
    <property type="term" value="F:DNA binding"/>
    <property type="evidence" value="ECO:0007669"/>
    <property type="project" value="UniProtKB-KW"/>
</dbReference>
<dbReference type="GO" id="GO:0032993">
    <property type="term" value="C:protein-DNA complex"/>
    <property type="evidence" value="ECO:0007669"/>
    <property type="project" value="TreeGrafter"/>
</dbReference>
<gene>
    <name evidence="6" type="ORF">TL08_03180</name>
</gene>
<evidence type="ECO:0000259" key="5">
    <source>
        <dbReference type="PROSITE" id="PS50931"/>
    </source>
</evidence>
<evidence type="ECO:0000313" key="6">
    <source>
        <dbReference type="EMBL" id="AOS61470.1"/>
    </source>
</evidence>
<dbReference type="InterPro" id="IPR005119">
    <property type="entry name" value="LysR_subst-bd"/>
</dbReference>
<keyword evidence="2" id="KW-0805">Transcription regulation</keyword>
<dbReference type="FunFam" id="1.10.10.10:FF:000001">
    <property type="entry name" value="LysR family transcriptional regulator"/>
    <property type="match status" value="1"/>
</dbReference>
<feature type="domain" description="HTH lysR-type" evidence="5">
    <location>
        <begin position="2"/>
        <end position="59"/>
    </location>
</feature>
<keyword evidence="3" id="KW-0238">DNA-binding</keyword>
<name>A0AAC9MWM5_9PSEU</name>
<dbReference type="Gene3D" id="1.10.10.10">
    <property type="entry name" value="Winged helix-like DNA-binding domain superfamily/Winged helix DNA-binding domain"/>
    <property type="match status" value="1"/>
</dbReference>
<dbReference type="SUPFAM" id="SSF53850">
    <property type="entry name" value="Periplasmic binding protein-like II"/>
    <property type="match status" value="1"/>
</dbReference>
<evidence type="ECO:0000256" key="2">
    <source>
        <dbReference type="ARBA" id="ARBA00023015"/>
    </source>
</evidence>
<evidence type="ECO:0000256" key="4">
    <source>
        <dbReference type="ARBA" id="ARBA00023163"/>
    </source>
</evidence>
<dbReference type="Gene3D" id="3.40.190.10">
    <property type="entry name" value="Periplasmic binding protein-like II"/>
    <property type="match status" value="2"/>
</dbReference>
<keyword evidence="4" id="KW-0804">Transcription</keyword>
<dbReference type="PROSITE" id="PS50931">
    <property type="entry name" value="HTH_LYSR"/>
    <property type="match status" value="1"/>
</dbReference>
<dbReference type="InterPro" id="IPR000847">
    <property type="entry name" value="LysR_HTH_N"/>
</dbReference>
<dbReference type="EMBL" id="CP014859">
    <property type="protein sequence ID" value="AOS61470.1"/>
    <property type="molecule type" value="Genomic_DNA"/>
</dbReference>
<dbReference type="PRINTS" id="PR00039">
    <property type="entry name" value="HTHLYSR"/>
</dbReference>
<dbReference type="PANTHER" id="PTHR30346">
    <property type="entry name" value="TRANSCRIPTIONAL DUAL REGULATOR HCAR-RELATED"/>
    <property type="match status" value="1"/>
</dbReference>
<dbReference type="SUPFAM" id="SSF46785">
    <property type="entry name" value="Winged helix' DNA-binding domain"/>
    <property type="match status" value="1"/>
</dbReference>
<dbReference type="AlphaFoldDB" id="A0AAC9MWM5"/>
<keyword evidence="7" id="KW-1185">Reference proteome</keyword>
<evidence type="ECO:0000256" key="1">
    <source>
        <dbReference type="ARBA" id="ARBA00009437"/>
    </source>
</evidence>
<dbReference type="InterPro" id="IPR036388">
    <property type="entry name" value="WH-like_DNA-bd_sf"/>
</dbReference>
<evidence type="ECO:0000256" key="3">
    <source>
        <dbReference type="ARBA" id="ARBA00023125"/>
    </source>
</evidence>
<dbReference type="Pfam" id="PF03466">
    <property type="entry name" value="LysR_substrate"/>
    <property type="match status" value="1"/>
</dbReference>
<evidence type="ECO:0000313" key="7">
    <source>
        <dbReference type="Proteomes" id="UP000095210"/>
    </source>
</evidence>
<reference evidence="7" key="1">
    <citation type="submission" date="2016-03" db="EMBL/GenBank/DDBJ databases">
        <title>Complete genome sequence of the type strain Actinoalloteichus hymeniacidonis DSM 45092.</title>
        <authorList>
            <person name="Schaffert L."/>
            <person name="Albersmeier A."/>
            <person name="Winkler A."/>
            <person name="Kalinowski J."/>
            <person name="Zotchev S."/>
            <person name="Ruckert C."/>
        </authorList>
    </citation>
    <scope>NUCLEOTIDE SEQUENCE [LARGE SCALE GENOMIC DNA]</scope>
    <source>
        <strain evidence="7">HPA177(T) (DSM 45092(T))</strain>
    </source>
</reference>
<comment type="similarity">
    <text evidence="1">Belongs to the LysR transcriptional regulatory family.</text>
</comment>
<dbReference type="KEGG" id="ahm:TL08_03180"/>
<dbReference type="RefSeq" id="WP_069846438.1">
    <property type="nucleotide sequence ID" value="NZ_CP014859.1"/>
</dbReference>